<dbReference type="AlphaFoldDB" id="A0A8S0SPH1"/>
<feature type="non-terminal residue" evidence="1">
    <location>
        <position position="1"/>
    </location>
</feature>
<keyword evidence="2" id="KW-1185">Reference proteome</keyword>
<evidence type="ECO:0000313" key="2">
    <source>
        <dbReference type="Proteomes" id="UP000594638"/>
    </source>
</evidence>
<dbReference type="Proteomes" id="UP000594638">
    <property type="component" value="Unassembled WGS sequence"/>
</dbReference>
<comment type="caution">
    <text evidence="1">The sequence shown here is derived from an EMBL/GenBank/DDBJ whole genome shotgun (WGS) entry which is preliminary data.</text>
</comment>
<evidence type="ECO:0000313" key="1">
    <source>
        <dbReference type="EMBL" id="CAA2994413.1"/>
    </source>
</evidence>
<dbReference type="EMBL" id="CACTIH010005474">
    <property type="protein sequence ID" value="CAA2994413.1"/>
    <property type="molecule type" value="Genomic_DNA"/>
</dbReference>
<accession>A0A8S0SPH1</accession>
<proteinExistence type="predicted"/>
<organism evidence="1 2">
    <name type="scientific">Olea europaea subsp. europaea</name>
    <dbReference type="NCBI Taxonomy" id="158383"/>
    <lineage>
        <taxon>Eukaryota</taxon>
        <taxon>Viridiplantae</taxon>
        <taxon>Streptophyta</taxon>
        <taxon>Embryophyta</taxon>
        <taxon>Tracheophyta</taxon>
        <taxon>Spermatophyta</taxon>
        <taxon>Magnoliopsida</taxon>
        <taxon>eudicotyledons</taxon>
        <taxon>Gunneridae</taxon>
        <taxon>Pentapetalae</taxon>
        <taxon>asterids</taxon>
        <taxon>lamiids</taxon>
        <taxon>Lamiales</taxon>
        <taxon>Oleaceae</taxon>
        <taxon>Oleeae</taxon>
        <taxon>Olea</taxon>
    </lineage>
</organism>
<sequence>YGYRTSLEVSKLKVPVTTRNLNQQTRQQQNEQHNAPKTGPQYIIIYVYGTNFLRYSAMGVEMWL</sequence>
<protein>
    <submittedName>
        <fullName evidence="1">Uncharacterized protein</fullName>
    </submittedName>
</protein>
<name>A0A8S0SPH1_OLEEU</name>
<reference evidence="1 2" key="1">
    <citation type="submission" date="2019-12" db="EMBL/GenBank/DDBJ databases">
        <authorList>
            <person name="Alioto T."/>
            <person name="Alioto T."/>
            <person name="Gomez Garrido J."/>
        </authorList>
    </citation>
    <scope>NUCLEOTIDE SEQUENCE [LARGE SCALE GENOMIC DNA]</scope>
</reference>
<dbReference type="Gramene" id="OE9A076059T1">
    <property type="protein sequence ID" value="OE9A076059C1"/>
    <property type="gene ID" value="OE9A076059"/>
</dbReference>
<gene>
    <name evidence="1" type="ORF">OLEA9_A076059</name>
</gene>